<keyword evidence="5" id="KW-1185">Reference proteome</keyword>
<keyword evidence="2" id="KW-0472">Membrane</keyword>
<keyword evidence="2" id="KW-1133">Transmembrane helix</keyword>
<accession>A0AA41XDN3</accession>
<comment type="caution">
    <text evidence="4">The sequence shown here is derived from an EMBL/GenBank/DDBJ whole genome shotgun (WGS) entry which is preliminary data.</text>
</comment>
<dbReference type="InterPro" id="IPR002931">
    <property type="entry name" value="Transglutaminase-like"/>
</dbReference>
<dbReference type="Gene3D" id="3.10.620.30">
    <property type="match status" value="1"/>
</dbReference>
<gene>
    <name evidence="4" type="ORF">N1028_09320</name>
</gene>
<name>A0AA41XDN3_9MICO</name>
<organism evidence="4 5">
    <name type="scientific">Herbiconiux oxytropis</name>
    <dbReference type="NCBI Taxonomy" id="2970915"/>
    <lineage>
        <taxon>Bacteria</taxon>
        <taxon>Bacillati</taxon>
        <taxon>Actinomycetota</taxon>
        <taxon>Actinomycetes</taxon>
        <taxon>Micrococcales</taxon>
        <taxon>Microbacteriaceae</taxon>
        <taxon>Herbiconiux</taxon>
    </lineage>
</organism>
<dbReference type="Proteomes" id="UP001165587">
    <property type="component" value="Unassembled WGS sequence"/>
</dbReference>
<feature type="region of interest" description="Disordered" evidence="1">
    <location>
        <begin position="563"/>
        <end position="608"/>
    </location>
</feature>
<dbReference type="SUPFAM" id="SSF54001">
    <property type="entry name" value="Cysteine proteinases"/>
    <property type="match status" value="1"/>
</dbReference>
<dbReference type="SMART" id="SM00460">
    <property type="entry name" value="TGc"/>
    <property type="match status" value="1"/>
</dbReference>
<dbReference type="Pfam" id="PF01841">
    <property type="entry name" value="Transglut_core"/>
    <property type="match status" value="1"/>
</dbReference>
<dbReference type="PANTHER" id="PTHR42736:SF1">
    <property type="entry name" value="PROTEIN-GLUTAMINE GAMMA-GLUTAMYLTRANSFERASE"/>
    <property type="match status" value="1"/>
</dbReference>
<dbReference type="InterPro" id="IPR052901">
    <property type="entry name" value="Bact_TGase-like"/>
</dbReference>
<dbReference type="Pfam" id="PF11992">
    <property type="entry name" value="TgpA_N"/>
    <property type="match status" value="1"/>
</dbReference>
<evidence type="ECO:0000259" key="3">
    <source>
        <dbReference type="SMART" id="SM00460"/>
    </source>
</evidence>
<feature type="transmembrane region" description="Helical" evidence="2">
    <location>
        <begin position="48"/>
        <end position="69"/>
    </location>
</feature>
<feature type="transmembrane region" description="Helical" evidence="2">
    <location>
        <begin position="162"/>
        <end position="179"/>
    </location>
</feature>
<feature type="transmembrane region" description="Helical" evidence="2">
    <location>
        <begin position="185"/>
        <end position="206"/>
    </location>
</feature>
<sequence>MSATGRPGMAARFGARAAERRGAWLSTLAVALCLGIALSGLAPLLQGVTWWFAAMAMIVAVLGVSAVLRDRGAPEITVVAVSAIVWGALVILLYAVDTLWFVVPTFDTLRDIAADLADARFSIAEQESPAIAEGPITQLLVMAVGLIAIISDELASGLRTPVLAGVGPLALLAVTPLITEGTPDLLLYVLTAAAFLLVIWCSSRIGRAPRPGRGGRNPGLAVAVGAGALAAMIALPAVVPGLTAESLADDGSSSRFPSVYSSGVDPTIQLGRDLRRSDPMLSLTYSTDAEDGLYLKMVNLADFSTDTWQPERPYQADRYRGGPFGTPQGLAPDVPVTAQATTVSIAGLRSDWLPLPYPTQQVDELIGTWMLSPGSFTVTELRGDTQGLNYEVTGLDIQPTAQQLADAGGIVPDGFDRFLEVPTGLDPIVAQTAAAVTAGAATNYDQAVALQEYFRSDAFSYTLTAPDATAYEGGNAQMIPAFLAAKEGYCVHYAASMAVMARTLGIPSRIAIGYAPGQSADRTSEGGRALYEVYTDQLHSWPELYFEGVGWLPFEPTPGLDFTPPDYSLPDYAQSDAGNPGAAAEAPETETTDPAERPDTEQDAPATATAEQAVLAQVRGWGTFLAVLGGIALIVLAPLLLRRARRARRVRELASTGLPATLAWIELEDTLDDLRVQRSAGDTLDDLATRLAGDHLVPEEPLARLWRGVEWEQYARPGSADDATRSGLADDLRTVIGALEAEATARDRTIARLLPVSLLRRRRSPTPAGALVP</sequence>
<feature type="transmembrane region" description="Helical" evidence="2">
    <location>
        <begin position="76"/>
        <end position="96"/>
    </location>
</feature>
<feature type="transmembrane region" description="Helical" evidence="2">
    <location>
        <begin position="130"/>
        <end position="150"/>
    </location>
</feature>
<dbReference type="AlphaFoldDB" id="A0AA41XDN3"/>
<keyword evidence="2" id="KW-0812">Transmembrane</keyword>
<feature type="transmembrane region" description="Helical" evidence="2">
    <location>
        <begin position="21"/>
        <end position="42"/>
    </location>
</feature>
<feature type="transmembrane region" description="Helical" evidence="2">
    <location>
        <begin position="218"/>
        <end position="239"/>
    </location>
</feature>
<dbReference type="InterPro" id="IPR021878">
    <property type="entry name" value="TgpA_N"/>
</dbReference>
<dbReference type="InterPro" id="IPR038765">
    <property type="entry name" value="Papain-like_cys_pep_sf"/>
</dbReference>
<evidence type="ECO:0000313" key="5">
    <source>
        <dbReference type="Proteomes" id="UP001165587"/>
    </source>
</evidence>
<evidence type="ECO:0000256" key="2">
    <source>
        <dbReference type="SAM" id="Phobius"/>
    </source>
</evidence>
<feature type="transmembrane region" description="Helical" evidence="2">
    <location>
        <begin position="621"/>
        <end position="641"/>
    </location>
</feature>
<evidence type="ECO:0000313" key="4">
    <source>
        <dbReference type="EMBL" id="MCS5726092.1"/>
    </source>
</evidence>
<proteinExistence type="predicted"/>
<dbReference type="PANTHER" id="PTHR42736">
    <property type="entry name" value="PROTEIN-GLUTAMINE GAMMA-GLUTAMYLTRANSFERASE"/>
    <property type="match status" value="1"/>
</dbReference>
<evidence type="ECO:0000256" key="1">
    <source>
        <dbReference type="SAM" id="MobiDB-lite"/>
    </source>
</evidence>
<reference evidence="4" key="1">
    <citation type="submission" date="2022-08" db="EMBL/GenBank/DDBJ databases">
        <authorList>
            <person name="Deng Y."/>
            <person name="Han X.-F."/>
            <person name="Zhang Y.-Q."/>
        </authorList>
    </citation>
    <scope>NUCLEOTIDE SEQUENCE</scope>
    <source>
        <strain evidence="4">CPCC 203407</strain>
    </source>
</reference>
<dbReference type="EMBL" id="JANLCK010000004">
    <property type="protein sequence ID" value="MCS5726092.1"/>
    <property type="molecule type" value="Genomic_DNA"/>
</dbReference>
<feature type="domain" description="Transglutaminase-like" evidence="3">
    <location>
        <begin position="482"/>
        <end position="558"/>
    </location>
</feature>
<dbReference type="RefSeq" id="WP_259526912.1">
    <property type="nucleotide sequence ID" value="NZ_JANLCK010000004.1"/>
</dbReference>
<protein>
    <submittedName>
        <fullName evidence="4">DUF3488 and transglutaminase-like domain-containing protein</fullName>
    </submittedName>
</protein>